<reference evidence="12" key="1">
    <citation type="submission" date="2022-01" db="EMBL/GenBank/DDBJ databases">
        <title>Genome Sequence Resource for Two Populations of Ditylenchus destructor, the Migratory Endoparasitic Phytonematode.</title>
        <authorList>
            <person name="Zhang H."/>
            <person name="Lin R."/>
            <person name="Xie B."/>
        </authorList>
    </citation>
    <scope>NUCLEOTIDE SEQUENCE</scope>
    <source>
        <strain evidence="12">BazhouSP</strain>
    </source>
</reference>
<feature type="repeat" description="Solcar" evidence="9">
    <location>
        <begin position="19"/>
        <end position="121"/>
    </location>
</feature>
<keyword evidence="10" id="KW-0813">Transport</keyword>
<dbReference type="Pfam" id="PF00153">
    <property type="entry name" value="Mito_carr"/>
    <property type="match status" value="1"/>
</dbReference>
<dbReference type="AlphaFoldDB" id="A0AAD4NCA0"/>
<dbReference type="SUPFAM" id="SSF103506">
    <property type="entry name" value="Mitochondrial carrier"/>
    <property type="match status" value="1"/>
</dbReference>
<feature type="transmembrane region" description="Helical" evidence="11">
    <location>
        <begin position="252"/>
        <end position="274"/>
    </location>
</feature>
<dbReference type="EMBL" id="JAKKPZ010000002">
    <property type="protein sequence ID" value="KAI1726309.1"/>
    <property type="molecule type" value="Genomic_DNA"/>
</dbReference>
<dbReference type="PANTHER" id="PTHR10780">
    <property type="entry name" value="MITOCHONDRIAL CARRIER HOMOLOG"/>
    <property type="match status" value="1"/>
</dbReference>
<dbReference type="Gene3D" id="1.50.40.10">
    <property type="entry name" value="Mitochondrial carrier domain"/>
    <property type="match status" value="1"/>
</dbReference>
<keyword evidence="4" id="KW-0677">Repeat</keyword>
<keyword evidence="6 11" id="KW-1133">Transmembrane helix</keyword>
<evidence type="ECO:0000256" key="7">
    <source>
        <dbReference type="ARBA" id="ARBA00023128"/>
    </source>
</evidence>
<name>A0AAD4NCA0_9BILA</name>
<organism evidence="12 13">
    <name type="scientific">Ditylenchus destructor</name>
    <dbReference type="NCBI Taxonomy" id="166010"/>
    <lineage>
        <taxon>Eukaryota</taxon>
        <taxon>Metazoa</taxon>
        <taxon>Ecdysozoa</taxon>
        <taxon>Nematoda</taxon>
        <taxon>Chromadorea</taxon>
        <taxon>Rhabditida</taxon>
        <taxon>Tylenchina</taxon>
        <taxon>Tylenchomorpha</taxon>
        <taxon>Sphaerularioidea</taxon>
        <taxon>Anguinidae</taxon>
        <taxon>Anguininae</taxon>
        <taxon>Ditylenchus</taxon>
    </lineage>
</organism>
<keyword evidence="7" id="KW-0496">Mitochondrion</keyword>
<comment type="caution">
    <text evidence="12">The sequence shown here is derived from an EMBL/GenBank/DDBJ whole genome shotgun (WGS) entry which is preliminary data.</text>
</comment>
<evidence type="ECO:0000256" key="10">
    <source>
        <dbReference type="RuleBase" id="RU000488"/>
    </source>
</evidence>
<evidence type="ECO:0000256" key="9">
    <source>
        <dbReference type="PROSITE-ProRule" id="PRU00282"/>
    </source>
</evidence>
<evidence type="ECO:0000256" key="6">
    <source>
        <dbReference type="ARBA" id="ARBA00022989"/>
    </source>
</evidence>
<evidence type="ECO:0000256" key="2">
    <source>
        <dbReference type="ARBA" id="ARBA00006375"/>
    </source>
</evidence>
<dbReference type="PANTHER" id="PTHR10780:SF18">
    <property type="entry name" value="LD43650P"/>
    <property type="match status" value="1"/>
</dbReference>
<feature type="transmembrane region" description="Helical" evidence="11">
    <location>
        <begin position="294"/>
        <end position="311"/>
    </location>
</feature>
<keyword evidence="5" id="KW-1000">Mitochondrion outer membrane</keyword>
<keyword evidence="3 9" id="KW-0812">Transmembrane</keyword>
<evidence type="ECO:0000256" key="11">
    <source>
        <dbReference type="SAM" id="Phobius"/>
    </source>
</evidence>
<feature type="transmembrane region" description="Helical" evidence="11">
    <location>
        <begin position="206"/>
        <end position="231"/>
    </location>
</feature>
<dbReference type="Proteomes" id="UP001201812">
    <property type="component" value="Unassembled WGS sequence"/>
</dbReference>
<evidence type="ECO:0000256" key="5">
    <source>
        <dbReference type="ARBA" id="ARBA00022787"/>
    </source>
</evidence>
<feature type="repeat" description="Solcar" evidence="9">
    <location>
        <begin position="150"/>
        <end position="237"/>
    </location>
</feature>
<dbReference type="GO" id="GO:0005741">
    <property type="term" value="C:mitochondrial outer membrane"/>
    <property type="evidence" value="ECO:0007669"/>
    <property type="project" value="UniProtKB-SubCell"/>
</dbReference>
<proteinExistence type="inferred from homology"/>
<evidence type="ECO:0000313" key="12">
    <source>
        <dbReference type="EMBL" id="KAI1726309.1"/>
    </source>
</evidence>
<protein>
    <submittedName>
        <fullName evidence="12">Mitochondrial carrier like protein 2</fullName>
    </submittedName>
</protein>
<dbReference type="PROSITE" id="PS50920">
    <property type="entry name" value="SOLCAR"/>
    <property type="match status" value="2"/>
</dbReference>
<gene>
    <name evidence="12" type="ORF">DdX_03023</name>
</gene>
<evidence type="ECO:0000256" key="3">
    <source>
        <dbReference type="ARBA" id="ARBA00022692"/>
    </source>
</evidence>
<evidence type="ECO:0000256" key="1">
    <source>
        <dbReference type="ARBA" id="ARBA00004374"/>
    </source>
</evidence>
<comment type="subcellular location">
    <subcellularLocation>
        <location evidence="1">Mitochondrion outer membrane</location>
        <topology evidence="1">Multi-pass membrane protein</topology>
    </subcellularLocation>
</comment>
<dbReference type="InterPro" id="IPR018108">
    <property type="entry name" value="MCP_transmembrane"/>
</dbReference>
<evidence type="ECO:0000313" key="13">
    <source>
        <dbReference type="Proteomes" id="UP001201812"/>
    </source>
</evidence>
<comment type="similarity">
    <text evidence="2 10">Belongs to the mitochondrial carrier (TC 2.A.29) family.</text>
</comment>
<dbReference type="InterPro" id="IPR023395">
    <property type="entry name" value="MCP_dom_sf"/>
</dbReference>
<evidence type="ECO:0000256" key="8">
    <source>
        <dbReference type="ARBA" id="ARBA00023136"/>
    </source>
</evidence>
<keyword evidence="13" id="KW-1185">Reference proteome</keyword>
<keyword evidence="8 9" id="KW-0472">Membrane</keyword>
<evidence type="ECO:0000256" key="4">
    <source>
        <dbReference type="ARBA" id="ARBA00022737"/>
    </source>
</evidence>
<sequence>MSVSGDSVRSLDDLQKGEREQIRDFINSLGFRSVISVVFHPITCATTLMKLGHEPYPAVRGRSFYYFGRESSYLPNVFSYIRNIIRDHGWKSIYSGLDAHLAAFTISSASSFFIMMYMNRYCQHVGGEPMNLSKDESQLTLHGSVRLRTRRAIRETIATLIATTVSRPFTVIMVRQIHSIIGSTCKYEDIFSSIAFIYNHQGMDGFFVGLMPDLIASFAGILGTAILRFLAERFIESNFNCDEDYASARCGFCYLIPSIVNSITYPLTVVSTVMALNERLPLTHFPRTSHWTDLYYHLKMANLLNIGGMFWRKDINRKKPEIEAIEFINSEYK</sequence>
<accession>A0AAD4NCA0</accession>